<accession>G9WMY8</accession>
<dbReference type="HOGENOM" id="CLU_2648899_0_0_9"/>
<dbReference type="STRING" id="796943.HMPREF9625_00721"/>
<evidence type="ECO:0000313" key="2">
    <source>
        <dbReference type="Proteomes" id="UP000018461"/>
    </source>
</evidence>
<reference evidence="1" key="2">
    <citation type="submission" date="2013-03" db="EMBL/GenBank/DDBJ databases">
        <title>The Genome Sequence of Oribacterium sp. ACB1.</title>
        <authorList>
            <consortium name="The Broad Institute Genomics Platform"/>
            <consortium name="The Broad Institute Genome Sequencing Center for Infectious Disease"/>
            <person name="Earl A."/>
            <person name="Ward D."/>
            <person name="Feldgarden M."/>
            <person name="Gevers D."/>
            <person name="Sizova M."/>
            <person name="Hazen A."/>
            <person name="Epstein S."/>
            <person name="Walker B."/>
            <person name="Young S."/>
            <person name="Zeng Q."/>
            <person name="Gargeya S."/>
            <person name="Fitzgerald M."/>
            <person name="Haas B."/>
            <person name="Abouelleil A."/>
            <person name="Allen A.W."/>
            <person name="Alvarado L."/>
            <person name="Arachchi H.M."/>
            <person name="Berlin A.M."/>
            <person name="Chapman S.B."/>
            <person name="Gainer-Dewar J."/>
            <person name="Goldberg J."/>
            <person name="Griggs A."/>
            <person name="Gujja S."/>
            <person name="Hansen M."/>
            <person name="Howarth C."/>
            <person name="Imamovic A."/>
            <person name="Ireland A."/>
            <person name="Larimer J."/>
            <person name="McCowan C."/>
            <person name="Murphy C."/>
            <person name="Pearson M."/>
            <person name="Poon T.W."/>
            <person name="Priest M."/>
            <person name="Roberts A."/>
            <person name="Saif S."/>
            <person name="Shea T."/>
            <person name="Sisk P."/>
            <person name="Sykes S."/>
            <person name="Wortman J."/>
            <person name="Nusbaum C."/>
            <person name="Birren B."/>
        </authorList>
    </citation>
    <scope>NUCLEOTIDE SEQUENCE [LARGE SCALE GENOMIC DNA]</scope>
    <source>
        <strain evidence="1">ACB1</strain>
    </source>
</reference>
<name>G9WMY8_9FIRM</name>
<comment type="caution">
    <text evidence="1">The sequence shown here is derived from an EMBL/GenBank/DDBJ whole genome shotgun (WGS) entry which is preliminary data.</text>
</comment>
<gene>
    <name evidence="1" type="ORF">HMPREF9625_00721</name>
</gene>
<keyword evidence="2" id="KW-1185">Reference proteome</keyword>
<reference evidence="1" key="1">
    <citation type="submission" date="2011-08" db="EMBL/GenBank/DDBJ databases">
        <authorList>
            <consortium name="The Broad Institute Genome Sequencing Platform"/>
            <person name="Earl A."/>
            <person name="Ward D."/>
            <person name="Feldgarden M."/>
            <person name="Gevers D."/>
            <person name="Sizova M."/>
            <person name="Hazen A."/>
            <person name="Epstein S."/>
            <person name="Young S.K."/>
            <person name="Zeng Q."/>
            <person name="Gargeya S."/>
            <person name="Fitzgerald M."/>
            <person name="Haas B."/>
            <person name="Abouelleil A."/>
            <person name="Alvarado L."/>
            <person name="Arachchi H.M."/>
            <person name="Berlin A."/>
            <person name="Brown A."/>
            <person name="Chapman S.B."/>
            <person name="Chen Z."/>
            <person name="Dunbar C."/>
            <person name="Freedman E."/>
            <person name="Gearin G."/>
            <person name="Gellesch M."/>
            <person name="Goldberg J."/>
            <person name="Griggs A."/>
            <person name="Gujja S."/>
            <person name="Heiman D."/>
            <person name="Howarth C."/>
            <person name="Larson L."/>
            <person name="Lui A."/>
            <person name="MacDonald P.J.P."/>
            <person name="Montmayeur A."/>
            <person name="Murphy C."/>
            <person name="Neiman D."/>
            <person name="Pearson M."/>
            <person name="Priest M."/>
            <person name="Roberts A."/>
            <person name="Saif S."/>
            <person name="Shea T."/>
            <person name="Shenoy N."/>
            <person name="Sisk P."/>
            <person name="Stolte C."/>
            <person name="Sykes S."/>
            <person name="Wortman J."/>
            <person name="Nusbaum C."/>
            <person name="Birren B."/>
        </authorList>
    </citation>
    <scope>NUCLEOTIDE SEQUENCE</scope>
    <source>
        <strain evidence="1">ACB1</strain>
    </source>
</reference>
<dbReference type="RefSeq" id="WP_009534581.1">
    <property type="nucleotide sequence ID" value="NZ_KE148312.1"/>
</dbReference>
<proteinExistence type="predicted"/>
<dbReference type="EMBL" id="AFZC02000003">
    <property type="protein sequence ID" value="EHL11891.1"/>
    <property type="molecule type" value="Genomic_DNA"/>
</dbReference>
<dbReference type="AlphaFoldDB" id="G9WMY8"/>
<organism evidence="1 2">
    <name type="scientific">Oribacterium parvum ACB1</name>
    <dbReference type="NCBI Taxonomy" id="796943"/>
    <lineage>
        <taxon>Bacteria</taxon>
        <taxon>Bacillati</taxon>
        <taxon>Bacillota</taxon>
        <taxon>Clostridia</taxon>
        <taxon>Lachnospirales</taxon>
        <taxon>Lachnospiraceae</taxon>
        <taxon>Oribacterium</taxon>
    </lineage>
</organism>
<sequence length="91" mass="10420">MAELSISKERLNYTIDLLVTMAVEEISAFTGKDSKEVLVDFLLSKTGKALYDDTTKLWWTGPSYLAEMYLEEVTAKQEVLPYTCESMKKIR</sequence>
<dbReference type="PATRIC" id="fig|796943.3.peg.1121"/>
<evidence type="ECO:0000313" key="1">
    <source>
        <dbReference type="EMBL" id="EHL11891.1"/>
    </source>
</evidence>
<dbReference type="Proteomes" id="UP000018461">
    <property type="component" value="Unassembled WGS sequence"/>
</dbReference>
<protein>
    <submittedName>
        <fullName evidence="1">Uncharacterized protein</fullName>
    </submittedName>
</protein>